<feature type="transmembrane region" description="Helical" evidence="1">
    <location>
        <begin position="48"/>
        <end position="68"/>
    </location>
</feature>
<feature type="transmembrane region" description="Helical" evidence="1">
    <location>
        <begin position="146"/>
        <end position="164"/>
    </location>
</feature>
<reference evidence="2" key="1">
    <citation type="submission" date="2020-10" db="EMBL/GenBank/DDBJ databases">
        <authorList>
            <person name="Gilroy R."/>
        </authorList>
    </citation>
    <scope>NUCLEOTIDE SEQUENCE</scope>
    <source>
        <strain evidence="2">ChiGjej1B1-24693</strain>
    </source>
</reference>
<dbReference type="PANTHER" id="PTHR34821">
    <property type="entry name" value="INNER MEMBRANE PROTEIN YDCZ"/>
    <property type="match status" value="1"/>
</dbReference>
<dbReference type="AlphaFoldDB" id="A0A9D1H0L1"/>
<feature type="transmembrane region" description="Helical" evidence="1">
    <location>
        <begin position="241"/>
        <end position="259"/>
    </location>
</feature>
<feature type="transmembrane region" description="Helical" evidence="1">
    <location>
        <begin position="296"/>
        <end position="315"/>
    </location>
</feature>
<evidence type="ECO:0000313" key="2">
    <source>
        <dbReference type="EMBL" id="HIT76812.1"/>
    </source>
</evidence>
<accession>A0A9D1H0L1</accession>
<evidence type="ECO:0000256" key="1">
    <source>
        <dbReference type="SAM" id="Phobius"/>
    </source>
</evidence>
<dbReference type="GO" id="GO:0005886">
    <property type="term" value="C:plasma membrane"/>
    <property type="evidence" value="ECO:0007669"/>
    <property type="project" value="TreeGrafter"/>
</dbReference>
<proteinExistence type="predicted"/>
<feature type="transmembrane region" description="Helical" evidence="1">
    <location>
        <begin position="207"/>
        <end position="229"/>
    </location>
</feature>
<sequence>MTDPTGRPATGHPSSARIIGAALALTCGTLIPAQTRLNGALGTALSDAYAGAVISFLGGLVVIVAIVVSRRSHRDGVVRVLRAVRTGQQPWWVLLGGCCGALVVLSQTLTGAVLGAALFTVCTVAGQTTSALVIDRAGLGPSAAMHLTVPRLVGAGLTIVAVVIGVSDRLAGGTSWWLAAMPLVAGLGLSFQSAVNGRVREVGTLPVASLGNFTTGTTVLLLAWCVKLAAVGLPEHLPTQWWLYLGGPIGLAYITINAGVVRHTGVLVLGLSSIAGQLLGSLGIDTLIPVAGRTPSLMTVIGVAVTLVAVAVTTLRSRT</sequence>
<feature type="transmembrane region" description="Helical" evidence="1">
    <location>
        <begin position="266"/>
        <end position="284"/>
    </location>
</feature>
<keyword evidence="1" id="KW-0472">Membrane</keyword>
<organism evidence="2 3">
    <name type="scientific">Candidatus Avipropionibacterium avicola</name>
    <dbReference type="NCBI Taxonomy" id="2840701"/>
    <lineage>
        <taxon>Bacteria</taxon>
        <taxon>Bacillati</taxon>
        <taxon>Actinomycetota</taxon>
        <taxon>Actinomycetes</taxon>
        <taxon>Propionibacteriales</taxon>
        <taxon>Propionibacteriaceae</taxon>
        <taxon>Propionibacteriaceae incertae sedis</taxon>
        <taxon>Candidatus Avipropionibacterium</taxon>
    </lineage>
</organism>
<dbReference type="Pfam" id="PF04657">
    <property type="entry name" value="DMT_YdcZ"/>
    <property type="match status" value="2"/>
</dbReference>
<evidence type="ECO:0000313" key="3">
    <source>
        <dbReference type="Proteomes" id="UP000886842"/>
    </source>
</evidence>
<feature type="transmembrane region" description="Helical" evidence="1">
    <location>
        <begin position="89"/>
        <end position="106"/>
    </location>
</feature>
<name>A0A9D1H0L1_9ACTN</name>
<gene>
    <name evidence="2" type="ORF">IAA98_14630</name>
</gene>
<reference evidence="2" key="2">
    <citation type="journal article" date="2021" name="PeerJ">
        <title>Extensive microbial diversity within the chicken gut microbiome revealed by metagenomics and culture.</title>
        <authorList>
            <person name="Gilroy R."/>
            <person name="Ravi A."/>
            <person name="Getino M."/>
            <person name="Pursley I."/>
            <person name="Horton D.L."/>
            <person name="Alikhan N.F."/>
            <person name="Baker D."/>
            <person name="Gharbi K."/>
            <person name="Hall N."/>
            <person name="Watson M."/>
            <person name="Adriaenssens E.M."/>
            <person name="Foster-Nyarko E."/>
            <person name="Jarju S."/>
            <person name="Secka A."/>
            <person name="Antonio M."/>
            <person name="Oren A."/>
            <person name="Chaudhuri R.R."/>
            <person name="La Ragione R."/>
            <person name="Hildebrand F."/>
            <person name="Pallen M.J."/>
        </authorList>
    </citation>
    <scope>NUCLEOTIDE SEQUENCE</scope>
    <source>
        <strain evidence="2">ChiGjej1B1-24693</strain>
    </source>
</reference>
<dbReference type="InterPro" id="IPR006750">
    <property type="entry name" value="YdcZ"/>
</dbReference>
<keyword evidence="1" id="KW-1133">Transmembrane helix</keyword>
<dbReference type="PANTHER" id="PTHR34821:SF2">
    <property type="entry name" value="INNER MEMBRANE PROTEIN YDCZ"/>
    <property type="match status" value="1"/>
</dbReference>
<feature type="transmembrane region" description="Helical" evidence="1">
    <location>
        <begin position="176"/>
        <end position="195"/>
    </location>
</feature>
<protein>
    <submittedName>
        <fullName evidence="2">DMT family transporter</fullName>
    </submittedName>
</protein>
<dbReference type="EMBL" id="DVLP01000420">
    <property type="protein sequence ID" value="HIT76812.1"/>
    <property type="molecule type" value="Genomic_DNA"/>
</dbReference>
<comment type="caution">
    <text evidence="2">The sequence shown here is derived from an EMBL/GenBank/DDBJ whole genome shotgun (WGS) entry which is preliminary data.</text>
</comment>
<feature type="transmembrane region" description="Helical" evidence="1">
    <location>
        <begin position="112"/>
        <end position="134"/>
    </location>
</feature>
<keyword evidence="1" id="KW-0812">Transmembrane</keyword>
<dbReference type="Proteomes" id="UP000886842">
    <property type="component" value="Unassembled WGS sequence"/>
</dbReference>